<dbReference type="Proteomes" id="UP001305702">
    <property type="component" value="Chromosome"/>
</dbReference>
<evidence type="ECO:0000313" key="1">
    <source>
        <dbReference type="EMBL" id="WNQ09378.1"/>
    </source>
</evidence>
<dbReference type="RefSeq" id="WP_315603150.1">
    <property type="nucleotide sequence ID" value="NZ_CP130318.1"/>
</dbReference>
<dbReference type="AlphaFoldDB" id="A0AA96L9W3"/>
<evidence type="ECO:0000313" key="2">
    <source>
        <dbReference type="Proteomes" id="UP001305702"/>
    </source>
</evidence>
<accession>A0AA96L9W3</accession>
<organism evidence="1 2">
    <name type="scientific">Paenibacillus aurantius</name>
    <dbReference type="NCBI Taxonomy" id="2918900"/>
    <lineage>
        <taxon>Bacteria</taxon>
        <taxon>Bacillati</taxon>
        <taxon>Bacillota</taxon>
        <taxon>Bacilli</taxon>
        <taxon>Bacillales</taxon>
        <taxon>Paenibacillaceae</taxon>
        <taxon>Paenibacillus</taxon>
    </lineage>
</organism>
<reference evidence="1 2" key="1">
    <citation type="submission" date="2022-02" db="EMBL/GenBank/DDBJ databases">
        <title>Paenibacillus sp. MBLB1776 Whole Genome Shotgun Sequencing.</title>
        <authorList>
            <person name="Hwang C.Y."/>
            <person name="Cho E.-S."/>
            <person name="Seo M.-J."/>
        </authorList>
    </citation>
    <scope>NUCLEOTIDE SEQUENCE [LARGE SCALE GENOMIC DNA]</scope>
    <source>
        <strain evidence="1 2">MBLB1776</strain>
    </source>
</reference>
<name>A0AA96L9W3_9BACL</name>
<proteinExistence type="predicted"/>
<keyword evidence="2" id="KW-1185">Reference proteome</keyword>
<gene>
    <name evidence="1" type="ORF">MJA45_17280</name>
</gene>
<sequence>MPYQPKVAEAKIVSHNEKNGLMEVVVVLEDRNHCRVTYETLPSGEKVPTDISRLHKEPCPVCKKDYLCNCMDPYLPEIGEQVSKFVDLG</sequence>
<protein>
    <submittedName>
        <fullName evidence="1">Uncharacterized protein</fullName>
    </submittedName>
</protein>
<dbReference type="EMBL" id="CP130318">
    <property type="protein sequence ID" value="WNQ09378.1"/>
    <property type="molecule type" value="Genomic_DNA"/>
</dbReference>
<dbReference type="KEGG" id="paun:MJA45_17280"/>